<name>A0A8H3QXG6_9GLOM</name>
<evidence type="ECO:0000313" key="3">
    <source>
        <dbReference type="Proteomes" id="UP000615446"/>
    </source>
</evidence>
<dbReference type="Proteomes" id="UP000615446">
    <property type="component" value="Unassembled WGS sequence"/>
</dbReference>
<protein>
    <submittedName>
        <fullName evidence="2">Uncharacterized protein</fullName>
    </submittedName>
</protein>
<dbReference type="EMBL" id="BLAL01000239">
    <property type="protein sequence ID" value="GES95017.1"/>
    <property type="molecule type" value="Genomic_DNA"/>
</dbReference>
<feature type="compositionally biased region" description="Polar residues" evidence="1">
    <location>
        <begin position="49"/>
        <end position="60"/>
    </location>
</feature>
<sequence>MIIFFMELFFKDITRPFWKLHSSLMHAWEKARNITRKKKIKYRKKNKKGNSAPTSDNPTSQLRTLRRTIQQVDNSSSSHIHGFNATTPQKSIPRNPFKFDRKLFIYLNSSNYLHSGDWLTYLDLYLDSTFNFTFNIDFFTSFISAYFNFYGSF</sequence>
<evidence type="ECO:0000313" key="2">
    <source>
        <dbReference type="EMBL" id="GES95017.1"/>
    </source>
</evidence>
<feature type="region of interest" description="Disordered" evidence="1">
    <location>
        <begin position="39"/>
        <end position="60"/>
    </location>
</feature>
<evidence type="ECO:0000256" key="1">
    <source>
        <dbReference type="SAM" id="MobiDB-lite"/>
    </source>
</evidence>
<gene>
    <name evidence="2" type="ORF">RCL2_002171100</name>
</gene>
<accession>A0A8H3QXG6</accession>
<comment type="caution">
    <text evidence="2">The sequence shown here is derived from an EMBL/GenBank/DDBJ whole genome shotgun (WGS) entry which is preliminary data.</text>
</comment>
<reference evidence="2" key="1">
    <citation type="submission" date="2019-10" db="EMBL/GenBank/DDBJ databases">
        <title>Conservation and host-specific expression of non-tandemly repeated heterogenous ribosome RNA gene in arbuscular mycorrhizal fungi.</title>
        <authorList>
            <person name="Maeda T."/>
            <person name="Kobayashi Y."/>
            <person name="Nakagawa T."/>
            <person name="Ezawa T."/>
            <person name="Yamaguchi K."/>
            <person name="Bino T."/>
            <person name="Nishimoto Y."/>
            <person name="Shigenobu S."/>
            <person name="Kawaguchi M."/>
        </authorList>
    </citation>
    <scope>NUCLEOTIDE SEQUENCE</scope>
    <source>
        <strain evidence="2">HR1</strain>
    </source>
</reference>
<proteinExistence type="predicted"/>
<dbReference type="AlphaFoldDB" id="A0A8H3QXG6"/>
<organism evidence="2 3">
    <name type="scientific">Rhizophagus clarus</name>
    <dbReference type="NCBI Taxonomy" id="94130"/>
    <lineage>
        <taxon>Eukaryota</taxon>
        <taxon>Fungi</taxon>
        <taxon>Fungi incertae sedis</taxon>
        <taxon>Mucoromycota</taxon>
        <taxon>Glomeromycotina</taxon>
        <taxon>Glomeromycetes</taxon>
        <taxon>Glomerales</taxon>
        <taxon>Glomeraceae</taxon>
        <taxon>Rhizophagus</taxon>
    </lineage>
</organism>
<feature type="compositionally biased region" description="Basic residues" evidence="1">
    <location>
        <begin position="39"/>
        <end position="48"/>
    </location>
</feature>